<evidence type="ECO:0000313" key="2">
    <source>
        <dbReference type="EMBL" id="XDP43842.1"/>
    </source>
</evidence>
<feature type="domain" description="Amidohydrolase-related" evidence="1">
    <location>
        <begin position="46"/>
        <end position="355"/>
    </location>
</feature>
<dbReference type="InterPro" id="IPR032466">
    <property type="entry name" value="Metal_Hydrolase"/>
</dbReference>
<protein>
    <submittedName>
        <fullName evidence="2">Amidohydrolase family protein</fullName>
    </submittedName>
</protein>
<dbReference type="PANTHER" id="PTHR43135">
    <property type="entry name" value="ALPHA-D-RIBOSE 1-METHYLPHOSPHONATE 5-TRIPHOSPHATE DIPHOSPHATASE"/>
    <property type="match status" value="1"/>
</dbReference>
<dbReference type="SUPFAM" id="SSF51556">
    <property type="entry name" value="Metallo-dependent hydrolases"/>
    <property type="match status" value="1"/>
</dbReference>
<reference evidence="2" key="1">
    <citation type="submission" date="2024-07" db="EMBL/GenBank/DDBJ databases">
        <authorList>
            <person name="fu j."/>
        </authorList>
    </citation>
    <scope>NUCLEOTIDE SEQUENCE</scope>
    <source>
        <strain evidence="2">P10A9</strain>
    </source>
</reference>
<name>A0AB39L0L6_9MICC</name>
<dbReference type="Gene3D" id="2.30.40.10">
    <property type="entry name" value="Urease, subunit C, domain 1"/>
    <property type="match status" value="1"/>
</dbReference>
<dbReference type="AlphaFoldDB" id="A0AB39L0L6"/>
<evidence type="ECO:0000259" key="1">
    <source>
        <dbReference type="Pfam" id="PF01979"/>
    </source>
</evidence>
<dbReference type="RefSeq" id="WP_369044722.1">
    <property type="nucleotide sequence ID" value="NZ_CP163302.1"/>
</dbReference>
<dbReference type="InterPro" id="IPR006680">
    <property type="entry name" value="Amidohydro-rel"/>
</dbReference>
<dbReference type="GO" id="GO:0016810">
    <property type="term" value="F:hydrolase activity, acting on carbon-nitrogen (but not peptide) bonds"/>
    <property type="evidence" value="ECO:0007669"/>
    <property type="project" value="InterPro"/>
</dbReference>
<proteinExistence type="predicted"/>
<dbReference type="EMBL" id="CP163302">
    <property type="protein sequence ID" value="XDP43842.1"/>
    <property type="molecule type" value="Genomic_DNA"/>
</dbReference>
<dbReference type="Pfam" id="PF01979">
    <property type="entry name" value="Amidohydro_1"/>
    <property type="match status" value="1"/>
</dbReference>
<dbReference type="PANTHER" id="PTHR43135:SF4">
    <property type="entry name" value="AMIDOHYDROLASE-RELATED DOMAIN-CONTAINING PROTEIN"/>
    <property type="match status" value="1"/>
</dbReference>
<dbReference type="KEGG" id="spue:AB5L97_11025"/>
<gene>
    <name evidence="2" type="ORF">AB5L97_11025</name>
</gene>
<organism evidence="2">
    <name type="scientific">Sinomonas puerhi</name>
    <dbReference type="NCBI Taxonomy" id="3238584"/>
    <lineage>
        <taxon>Bacteria</taxon>
        <taxon>Bacillati</taxon>
        <taxon>Actinomycetota</taxon>
        <taxon>Actinomycetes</taxon>
        <taxon>Micrococcales</taxon>
        <taxon>Micrococcaceae</taxon>
        <taxon>Sinomonas</taxon>
    </lineage>
</organism>
<dbReference type="InterPro" id="IPR051781">
    <property type="entry name" value="Metallo-dep_Hydrolase"/>
</dbReference>
<dbReference type="Gene3D" id="3.20.20.140">
    <property type="entry name" value="Metal-dependent hydrolases"/>
    <property type="match status" value="1"/>
</dbReference>
<accession>A0AB39L0L6</accession>
<sequence>MHDAVHLSGPVLAGLYDERPEAWMVGGRITYVAPPGPVARTVAGWAVPGLVDAHCHIGLVPGGAPDDAAALAHARTEAAAGVLLVRDCGSPTDTRWLQARDDVPRLVRAGRHLARSHRYLRGLAHEVEPEGLVEAVRKEARAGDGWVKLVADWIDREAGDLAPAFPPAIVREAVAAAHAEGARVTAHTFAEETIDHLIDAGIDCLEHATGLQERHLPRLADAGIPIVPTLVNIATFPQIAATGEVKFPRYAAHMRALWERRHERIAAAHAAGVPVYAGTDAGTVIAHGRIADEVAELAVAIGPAAALDAACWSSRRWLGVAALDEGEAADVVVVADDPRRDVGTLAAPLAVFRNGALVAGRGVGEGISPVD</sequence>
<dbReference type="InterPro" id="IPR011059">
    <property type="entry name" value="Metal-dep_hydrolase_composite"/>
</dbReference>